<dbReference type="RefSeq" id="WP_282589103.1">
    <property type="nucleotide sequence ID" value="NZ_JAMOIM010000062.1"/>
</dbReference>
<dbReference type="EMBL" id="JAMOIM010000062">
    <property type="protein sequence ID" value="MCW6512728.1"/>
    <property type="molecule type" value="Genomic_DNA"/>
</dbReference>
<comment type="caution">
    <text evidence="11">The sequence shown here is derived from an EMBL/GenBank/DDBJ whole genome shotgun (WGS) entry which is preliminary data.</text>
</comment>
<dbReference type="SUPFAM" id="SSF46626">
    <property type="entry name" value="Cytochrome c"/>
    <property type="match status" value="1"/>
</dbReference>
<dbReference type="Gene3D" id="1.10.760.10">
    <property type="entry name" value="Cytochrome c-like domain"/>
    <property type="match status" value="1"/>
</dbReference>
<dbReference type="InterPro" id="IPR051459">
    <property type="entry name" value="Cytochrome_c-type_DH"/>
</dbReference>
<dbReference type="GO" id="GO:0005506">
    <property type="term" value="F:iron ion binding"/>
    <property type="evidence" value="ECO:0007669"/>
    <property type="project" value="InterPro"/>
</dbReference>
<keyword evidence="12" id="KW-1185">Reference proteome</keyword>
<dbReference type="InterPro" id="IPR036909">
    <property type="entry name" value="Cyt_c-like_dom_sf"/>
</dbReference>
<keyword evidence="6" id="KW-0249">Electron transport</keyword>
<keyword evidence="3 8" id="KW-0349">Heme</keyword>
<feature type="chain" id="PRO_5041326345" evidence="9">
    <location>
        <begin position="28"/>
        <end position="143"/>
    </location>
</feature>
<keyword evidence="7 8" id="KW-0408">Iron</keyword>
<feature type="domain" description="Cytochrome c" evidence="10">
    <location>
        <begin position="46"/>
        <end position="125"/>
    </location>
</feature>
<name>A0AA41Z911_9HYPH</name>
<evidence type="ECO:0000259" key="10">
    <source>
        <dbReference type="PROSITE" id="PS51007"/>
    </source>
</evidence>
<evidence type="ECO:0000256" key="9">
    <source>
        <dbReference type="SAM" id="SignalP"/>
    </source>
</evidence>
<keyword evidence="4" id="KW-0679">Respiratory chain</keyword>
<proteinExistence type="predicted"/>
<gene>
    <name evidence="11" type="ORF">M8523_33025</name>
</gene>
<evidence type="ECO:0000313" key="11">
    <source>
        <dbReference type="EMBL" id="MCW6512728.1"/>
    </source>
</evidence>
<evidence type="ECO:0000256" key="6">
    <source>
        <dbReference type="ARBA" id="ARBA00022982"/>
    </source>
</evidence>
<dbReference type="GO" id="GO:0009055">
    <property type="term" value="F:electron transfer activity"/>
    <property type="evidence" value="ECO:0007669"/>
    <property type="project" value="InterPro"/>
</dbReference>
<dbReference type="PROSITE" id="PS51007">
    <property type="entry name" value="CYTC"/>
    <property type="match status" value="1"/>
</dbReference>
<dbReference type="PRINTS" id="PR00605">
    <property type="entry name" value="CYTCHROMECIC"/>
</dbReference>
<evidence type="ECO:0000256" key="3">
    <source>
        <dbReference type="ARBA" id="ARBA00022617"/>
    </source>
</evidence>
<dbReference type="AlphaFoldDB" id="A0AA41Z911"/>
<evidence type="ECO:0000256" key="7">
    <source>
        <dbReference type="ARBA" id="ARBA00023004"/>
    </source>
</evidence>
<dbReference type="PANTHER" id="PTHR35008:SF9">
    <property type="entry name" value="CYTOCHROME C DOMAIN-CONTAINING PROTEIN"/>
    <property type="match status" value="1"/>
</dbReference>
<feature type="signal peptide" evidence="9">
    <location>
        <begin position="1"/>
        <end position="27"/>
    </location>
</feature>
<dbReference type="PANTHER" id="PTHR35008">
    <property type="entry name" value="BLL4482 PROTEIN-RELATED"/>
    <property type="match status" value="1"/>
</dbReference>
<comment type="cofactor">
    <cofactor evidence="1">
        <name>heme c</name>
        <dbReference type="ChEBI" id="CHEBI:61717"/>
    </cofactor>
</comment>
<protein>
    <submittedName>
        <fullName evidence="11">Cytochrome c</fullName>
    </submittedName>
</protein>
<evidence type="ECO:0000256" key="8">
    <source>
        <dbReference type="PROSITE-ProRule" id="PRU00433"/>
    </source>
</evidence>
<evidence type="ECO:0000256" key="4">
    <source>
        <dbReference type="ARBA" id="ARBA00022660"/>
    </source>
</evidence>
<dbReference type="Proteomes" id="UP001165667">
    <property type="component" value="Unassembled WGS sequence"/>
</dbReference>
<reference evidence="11" key="1">
    <citation type="submission" date="2022-05" db="EMBL/GenBank/DDBJ databases">
        <authorList>
            <person name="Pankratov T."/>
        </authorList>
    </citation>
    <scope>NUCLEOTIDE SEQUENCE</scope>
    <source>
        <strain evidence="11">BP6-180914</strain>
    </source>
</reference>
<dbReference type="InterPro" id="IPR008168">
    <property type="entry name" value="Cyt_C_IC"/>
</dbReference>
<dbReference type="Pfam" id="PF13442">
    <property type="entry name" value="Cytochrome_CBB3"/>
    <property type="match status" value="1"/>
</dbReference>
<evidence type="ECO:0000313" key="12">
    <source>
        <dbReference type="Proteomes" id="UP001165667"/>
    </source>
</evidence>
<keyword evidence="5 8" id="KW-0479">Metal-binding</keyword>
<evidence type="ECO:0000256" key="5">
    <source>
        <dbReference type="ARBA" id="ARBA00022723"/>
    </source>
</evidence>
<sequence>MSGRIPAWLVAALAASLAAAGTSATRAGDALPTPVAPNMLSPGRTFAETNGASLYANACQGCHMADARGAIGAGSYPSLAGDQNLEAAGYVVAVVVRGQRAMPAVGRSMTDEQVAAVADYVRSHFGNAYPDAVTAAEVKAARP</sequence>
<dbReference type="InterPro" id="IPR009056">
    <property type="entry name" value="Cyt_c-like_dom"/>
</dbReference>
<keyword evidence="9" id="KW-0732">Signal</keyword>
<evidence type="ECO:0000256" key="1">
    <source>
        <dbReference type="ARBA" id="ARBA00001926"/>
    </source>
</evidence>
<accession>A0AA41Z911</accession>
<dbReference type="GO" id="GO:0020037">
    <property type="term" value="F:heme binding"/>
    <property type="evidence" value="ECO:0007669"/>
    <property type="project" value="InterPro"/>
</dbReference>
<organism evidence="11 12">
    <name type="scientific">Lichenifustis flavocetrariae</name>
    <dbReference type="NCBI Taxonomy" id="2949735"/>
    <lineage>
        <taxon>Bacteria</taxon>
        <taxon>Pseudomonadati</taxon>
        <taxon>Pseudomonadota</taxon>
        <taxon>Alphaproteobacteria</taxon>
        <taxon>Hyphomicrobiales</taxon>
        <taxon>Lichenihabitantaceae</taxon>
        <taxon>Lichenifustis</taxon>
    </lineage>
</organism>
<evidence type="ECO:0000256" key="2">
    <source>
        <dbReference type="ARBA" id="ARBA00022448"/>
    </source>
</evidence>
<keyword evidence="2" id="KW-0813">Transport</keyword>